<name>A0A1H0B233_9BACT</name>
<dbReference type="InterPro" id="IPR057930">
    <property type="entry name" value="Antitoxin_put"/>
</dbReference>
<dbReference type="RefSeq" id="WP_092062889.1">
    <property type="nucleotide sequence ID" value="NZ_FNIN01000002.1"/>
</dbReference>
<dbReference type="Pfam" id="PF25734">
    <property type="entry name" value="RelB_like_antitoxin"/>
    <property type="match status" value="1"/>
</dbReference>
<dbReference type="STRING" id="206665.SAMN04488516_1025"/>
<dbReference type="AlphaFoldDB" id="A0A1H0B233"/>
<gene>
    <name evidence="1" type="ORF">SAMN04488516_1025</name>
</gene>
<sequence length="66" mass="7962">MEIIIKEDEIKSMLEDIIFKLFQEKKEIFRDIVEEIMEDIALCKAIEDGRKNEFVSQEKIMEILNR</sequence>
<keyword evidence="2" id="KW-1185">Reference proteome</keyword>
<reference evidence="1 2" key="1">
    <citation type="submission" date="2016-10" db="EMBL/GenBank/DDBJ databases">
        <authorList>
            <person name="de Groot N.N."/>
        </authorList>
    </citation>
    <scope>NUCLEOTIDE SEQUENCE [LARGE SCALE GENOMIC DNA]</scope>
    <source>
        <strain evidence="1 2">DSM 15269</strain>
    </source>
</reference>
<proteinExistence type="predicted"/>
<dbReference type="OrthoDB" id="573993at2"/>
<protein>
    <submittedName>
        <fullName evidence="1">Uncharacterized protein</fullName>
    </submittedName>
</protein>
<evidence type="ECO:0000313" key="1">
    <source>
        <dbReference type="EMBL" id="SDN39708.1"/>
    </source>
</evidence>
<organism evidence="1 2">
    <name type="scientific">Desulfonauticus submarinus</name>
    <dbReference type="NCBI Taxonomy" id="206665"/>
    <lineage>
        <taxon>Bacteria</taxon>
        <taxon>Pseudomonadati</taxon>
        <taxon>Thermodesulfobacteriota</taxon>
        <taxon>Desulfovibrionia</taxon>
        <taxon>Desulfovibrionales</taxon>
        <taxon>Desulfonauticaceae</taxon>
        <taxon>Desulfonauticus</taxon>
    </lineage>
</organism>
<dbReference type="EMBL" id="FNIN01000002">
    <property type="protein sequence ID" value="SDN39708.1"/>
    <property type="molecule type" value="Genomic_DNA"/>
</dbReference>
<evidence type="ECO:0000313" key="2">
    <source>
        <dbReference type="Proteomes" id="UP000199602"/>
    </source>
</evidence>
<accession>A0A1H0B233</accession>
<dbReference type="Proteomes" id="UP000199602">
    <property type="component" value="Unassembled WGS sequence"/>
</dbReference>